<sequence>MPNPKGNPQNFEPIKSTRDEQLTEQLNFRVTKTMKDEVKAQDDPPEFCRQAIQKALDEKKGKDK</sequence>
<dbReference type="EMBL" id="JAECZC010000031">
    <property type="protein sequence ID" value="MBH8563919.1"/>
    <property type="molecule type" value="Genomic_DNA"/>
</dbReference>
<dbReference type="RefSeq" id="WP_198125785.1">
    <property type="nucleotide sequence ID" value="NZ_JAECZC010000031.1"/>
</dbReference>
<evidence type="ECO:0000313" key="2">
    <source>
        <dbReference type="EMBL" id="MBH8563919.1"/>
    </source>
</evidence>
<feature type="region of interest" description="Disordered" evidence="1">
    <location>
        <begin position="1"/>
        <end position="21"/>
    </location>
</feature>
<keyword evidence="3" id="KW-1185">Reference proteome</keyword>
<gene>
    <name evidence="2" type="ORF">I8748_17295</name>
</gene>
<evidence type="ECO:0000256" key="1">
    <source>
        <dbReference type="SAM" id="MobiDB-lite"/>
    </source>
</evidence>
<evidence type="ECO:0000313" key="3">
    <source>
        <dbReference type="Proteomes" id="UP000632766"/>
    </source>
</evidence>
<dbReference type="Proteomes" id="UP000632766">
    <property type="component" value="Unassembled WGS sequence"/>
</dbReference>
<comment type="caution">
    <text evidence="2">The sequence shown here is derived from an EMBL/GenBank/DDBJ whole genome shotgun (WGS) entry which is preliminary data.</text>
</comment>
<proteinExistence type="predicted"/>
<name>A0A8J7HWH4_9NOST</name>
<protein>
    <submittedName>
        <fullName evidence="2">Uncharacterized protein</fullName>
    </submittedName>
</protein>
<feature type="compositionally biased region" description="Polar residues" evidence="1">
    <location>
        <begin position="1"/>
        <end position="10"/>
    </location>
</feature>
<organism evidence="2 3">
    <name type="scientific">Amazonocrinis nigriterrae CENA67</name>
    <dbReference type="NCBI Taxonomy" id="2794033"/>
    <lineage>
        <taxon>Bacteria</taxon>
        <taxon>Bacillati</taxon>
        <taxon>Cyanobacteriota</taxon>
        <taxon>Cyanophyceae</taxon>
        <taxon>Nostocales</taxon>
        <taxon>Nostocaceae</taxon>
        <taxon>Amazonocrinis</taxon>
        <taxon>Amazonocrinis nigriterrae</taxon>
    </lineage>
</organism>
<dbReference type="AlphaFoldDB" id="A0A8J7HWH4"/>
<reference evidence="2 3" key="1">
    <citation type="journal article" date="2021" name="Int. J. Syst. Evol. Microbiol.">
        <title>Amazonocrinis nigriterrae gen. nov., sp. nov., Atlanticothrix silvestris gen. nov., sp. nov. and Dendronalium phyllosphericum gen. nov., sp. nov., nostocacean cyanobacteria from Brazilian environments.</title>
        <authorList>
            <person name="Alvarenga D.O."/>
            <person name="Andreote A.P.D."/>
            <person name="Branco L.H.Z."/>
            <person name="Delbaje E."/>
            <person name="Cruz R.B."/>
            <person name="Varani A.M."/>
            <person name="Fiore M.F."/>
        </authorList>
    </citation>
    <scope>NUCLEOTIDE SEQUENCE [LARGE SCALE GENOMIC DNA]</scope>
    <source>
        <strain evidence="2 3">CENA67</strain>
    </source>
</reference>
<accession>A0A8J7HWH4</accession>